<dbReference type="InterPro" id="IPR036271">
    <property type="entry name" value="Tet_transcr_reg_TetR-rel_C_sf"/>
</dbReference>
<keyword evidence="1 2" id="KW-0238">DNA-binding</keyword>
<dbReference type="AlphaFoldDB" id="A0A7D4C7B3"/>
<proteinExistence type="predicted"/>
<dbReference type="SUPFAM" id="SSF48498">
    <property type="entry name" value="Tetracyclin repressor-like, C-terminal domain"/>
    <property type="match status" value="1"/>
</dbReference>
<dbReference type="InterPro" id="IPR009057">
    <property type="entry name" value="Homeodomain-like_sf"/>
</dbReference>
<feature type="DNA-binding region" description="H-T-H motif" evidence="2">
    <location>
        <begin position="51"/>
        <end position="70"/>
    </location>
</feature>
<dbReference type="PRINTS" id="PR00455">
    <property type="entry name" value="HTHTETR"/>
</dbReference>
<gene>
    <name evidence="4" type="ORF">GXN76_10610</name>
</gene>
<evidence type="ECO:0000313" key="5">
    <source>
        <dbReference type="Proteomes" id="UP000503088"/>
    </source>
</evidence>
<dbReference type="InterPro" id="IPR001647">
    <property type="entry name" value="HTH_TetR"/>
</dbReference>
<dbReference type="Gene3D" id="1.10.357.10">
    <property type="entry name" value="Tetracycline Repressor, domain 2"/>
    <property type="match status" value="1"/>
</dbReference>
<dbReference type="PANTHER" id="PTHR30055">
    <property type="entry name" value="HTH-TYPE TRANSCRIPTIONAL REGULATOR RUTR"/>
    <property type="match status" value="1"/>
</dbReference>
<feature type="domain" description="HTH tetR-type" evidence="3">
    <location>
        <begin position="28"/>
        <end position="88"/>
    </location>
</feature>
<evidence type="ECO:0000313" key="4">
    <source>
        <dbReference type="EMBL" id="QKG84876.1"/>
    </source>
</evidence>
<keyword evidence="5" id="KW-1185">Reference proteome</keyword>
<sequence>MNQSSWEQWVQLIAQDYGIHPGKAGTETEKQRRILEAALHIFSEKGYEGASTKMIAKQAEVAEATIFKHYKSKKGLLIHLVFPAISKVATPYLVRPVLKILDQEKPLEELFAELYANRIKLVEENWKKVKVLVVESMFHPELREALQQHVASSFYEVMAERIEKWKEEGRLRADLPTSVIARSIVSIGLGYLMARSVVPDYLAQEEEAKEWVWMADVLLHGIAPSD</sequence>
<dbReference type="GO" id="GO:0003677">
    <property type="term" value="F:DNA binding"/>
    <property type="evidence" value="ECO:0007669"/>
    <property type="project" value="UniProtKB-UniRule"/>
</dbReference>
<dbReference type="Proteomes" id="UP000503088">
    <property type="component" value="Chromosome"/>
</dbReference>
<evidence type="ECO:0000256" key="2">
    <source>
        <dbReference type="PROSITE-ProRule" id="PRU00335"/>
    </source>
</evidence>
<dbReference type="GO" id="GO:0006355">
    <property type="term" value="P:regulation of DNA-templated transcription"/>
    <property type="evidence" value="ECO:0007669"/>
    <property type="project" value="UniProtKB-ARBA"/>
</dbReference>
<dbReference type="RefSeq" id="WP_173222992.1">
    <property type="nucleotide sequence ID" value="NZ_CP048104.1"/>
</dbReference>
<accession>A0A7D4C7B3</accession>
<dbReference type="InterPro" id="IPR050109">
    <property type="entry name" value="HTH-type_TetR-like_transc_reg"/>
</dbReference>
<protein>
    <submittedName>
        <fullName evidence="4">TetR/AcrR family transcriptional regulator</fullName>
    </submittedName>
</protein>
<organism evidence="4 5">
    <name type="scientific">Kroppenstedtia pulmonis</name>
    <dbReference type="NCBI Taxonomy" id="1380685"/>
    <lineage>
        <taxon>Bacteria</taxon>
        <taxon>Bacillati</taxon>
        <taxon>Bacillota</taxon>
        <taxon>Bacilli</taxon>
        <taxon>Bacillales</taxon>
        <taxon>Thermoactinomycetaceae</taxon>
        <taxon>Kroppenstedtia</taxon>
    </lineage>
</organism>
<evidence type="ECO:0000259" key="3">
    <source>
        <dbReference type="PROSITE" id="PS50977"/>
    </source>
</evidence>
<name>A0A7D4C7B3_9BACL</name>
<dbReference type="EMBL" id="CP048104">
    <property type="protein sequence ID" value="QKG84876.1"/>
    <property type="molecule type" value="Genomic_DNA"/>
</dbReference>
<evidence type="ECO:0000256" key="1">
    <source>
        <dbReference type="ARBA" id="ARBA00023125"/>
    </source>
</evidence>
<dbReference type="KEGG" id="kpul:GXN76_10610"/>
<dbReference type="Pfam" id="PF00440">
    <property type="entry name" value="TetR_N"/>
    <property type="match status" value="1"/>
</dbReference>
<dbReference type="PROSITE" id="PS50977">
    <property type="entry name" value="HTH_TETR_2"/>
    <property type="match status" value="1"/>
</dbReference>
<reference evidence="4 5" key="1">
    <citation type="submission" date="2020-01" db="EMBL/GenBank/DDBJ databases">
        <authorList>
            <person name="Gulvik C.A."/>
            <person name="Batra D.G."/>
        </authorList>
    </citation>
    <scope>NUCLEOTIDE SEQUENCE [LARGE SCALE GENOMIC DNA]</scope>
    <source>
        <strain evidence="4 5">W9323</strain>
    </source>
</reference>
<dbReference type="SUPFAM" id="SSF46689">
    <property type="entry name" value="Homeodomain-like"/>
    <property type="match status" value="1"/>
</dbReference>
<dbReference type="PANTHER" id="PTHR30055:SF222">
    <property type="entry name" value="REGULATORY PROTEIN"/>
    <property type="match status" value="1"/>
</dbReference>